<dbReference type="InterPro" id="IPR036259">
    <property type="entry name" value="MFS_trans_sf"/>
</dbReference>
<comment type="caution">
    <text evidence="10">The sequence shown here is derived from an EMBL/GenBank/DDBJ whole genome shotgun (WGS) entry which is preliminary data.</text>
</comment>
<evidence type="ECO:0000313" key="10">
    <source>
        <dbReference type="EMBL" id="KAL2787128.1"/>
    </source>
</evidence>
<protein>
    <submittedName>
        <fullName evidence="10">General substrate transporter</fullName>
    </submittedName>
</protein>
<dbReference type="PRINTS" id="PR00171">
    <property type="entry name" value="SUGRTRNSPORT"/>
</dbReference>
<dbReference type="InterPro" id="IPR050360">
    <property type="entry name" value="MFS_Sugar_Transporters"/>
</dbReference>
<dbReference type="PROSITE" id="PS00216">
    <property type="entry name" value="SUGAR_TRANSPORT_1"/>
    <property type="match status" value="1"/>
</dbReference>
<evidence type="ECO:0000256" key="1">
    <source>
        <dbReference type="ARBA" id="ARBA00004141"/>
    </source>
</evidence>
<dbReference type="PROSITE" id="PS50850">
    <property type="entry name" value="MFS"/>
    <property type="match status" value="1"/>
</dbReference>
<reference evidence="10 11" key="1">
    <citation type="submission" date="2024-07" db="EMBL/GenBank/DDBJ databases">
        <title>Section-level genome sequencing and comparative genomics of Aspergillus sections Usti and Cavernicolus.</title>
        <authorList>
            <consortium name="Lawrence Berkeley National Laboratory"/>
            <person name="Nybo J.L."/>
            <person name="Vesth T.C."/>
            <person name="Theobald S."/>
            <person name="Frisvad J.C."/>
            <person name="Larsen T.O."/>
            <person name="Kjaerboelling I."/>
            <person name="Rothschild-Mancinelli K."/>
            <person name="Lyhne E.K."/>
            <person name="Kogle M.E."/>
            <person name="Barry K."/>
            <person name="Clum A."/>
            <person name="Na H."/>
            <person name="Ledsgaard L."/>
            <person name="Lin J."/>
            <person name="Lipzen A."/>
            <person name="Kuo A."/>
            <person name="Riley R."/>
            <person name="Mondo S."/>
            <person name="Labutti K."/>
            <person name="Haridas S."/>
            <person name="Pangalinan J."/>
            <person name="Salamov A.A."/>
            <person name="Simmons B.A."/>
            <person name="Magnuson J.K."/>
            <person name="Chen J."/>
            <person name="Drula E."/>
            <person name="Henrissat B."/>
            <person name="Wiebenga A."/>
            <person name="Lubbers R.J."/>
            <person name="Gomes A.C."/>
            <person name="Makela M.R."/>
            <person name="Stajich J."/>
            <person name="Grigoriev I.V."/>
            <person name="Mortensen U.H."/>
            <person name="De Vries R.P."/>
            <person name="Baker S.E."/>
            <person name="Andersen M.R."/>
        </authorList>
    </citation>
    <scope>NUCLEOTIDE SEQUENCE [LARGE SCALE GENOMIC DNA]</scope>
    <source>
        <strain evidence="10 11">CBS 209.92</strain>
    </source>
</reference>
<evidence type="ECO:0000256" key="2">
    <source>
        <dbReference type="ARBA" id="ARBA00010992"/>
    </source>
</evidence>
<keyword evidence="11" id="KW-1185">Reference proteome</keyword>
<evidence type="ECO:0000256" key="3">
    <source>
        <dbReference type="ARBA" id="ARBA00022448"/>
    </source>
</evidence>
<keyword evidence="6 8" id="KW-0472">Membrane</keyword>
<dbReference type="EMBL" id="JBFTWV010000103">
    <property type="protein sequence ID" value="KAL2787128.1"/>
    <property type="molecule type" value="Genomic_DNA"/>
</dbReference>
<keyword evidence="3 7" id="KW-0813">Transport</keyword>
<keyword evidence="5 8" id="KW-1133">Transmembrane helix</keyword>
<dbReference type="Pfam" id="PF00083">
    <property type="entry name" value="Sugar_tr"/>
    <property type="match status" value="1"/>
</dbReference>
<evidence type="ECO:0000313" key="11">
    <source>
        <dbReference type="Proteomes" id="UP001610563"/>
    </source>
</evidence>
<evidence type="ECO:0000256" key="4">
    <source>
        <dbReference type="ARBA" id="ARBA00022692"/>
    </source>
</evidence>
<gene>
    <name evidence="10" type="ORF">BJX66DRAFT_346363</name>
</gene>
<name>A0ABR4FV49_9EURO</name>
<feature type="transmembrane region" description="Helical" evidence="8">
    <location>
        <begin position="399"/>
        <end position="421"/>
    </location>
</feature>
<dbReference type="Proteomes" id="UP001610563">
    <property type="component" value="Unassembled WGS sequence"/>
</dbReference>
<feature type="transmembrane region" description="Helical" evidence="8">
    <location>
        <begin position="427"/>
        <end position="448"/>
    </location>
</feature>
<evidence type="ECO:0000256" key="6">
    <source>
        <dbReference type="ARBA" id="ARBA00023136"/>
    </source>
</evidence>
<proteinExistence type="inferred from homology"/>
<dbReference type="InterPro" id="IPR005828">
    <property type="entry name" value="MFS_sugar_transport-like"/>
</dbReference>
<evidence type="ECO:0000259" key="9">
    <source>
        <dbReference type="PROSITE" id="PS50850"/>
    </source>
</evidence>
<dbReference type="SUPFAM" id="SSF103473">
    <property type="entry name" value="MFS general substrate transporter"/>
    <property type="match status" value="1"/>
</dbReference>
<dbReference type="PROSITE" id="PS00217">
    <property type="entry name" value="SUGAR_TRANSPORT_2"/>
    <property type="match status" value="1"/>
</dbReference>
<feature type="transmembrane region" description="Helical" evidence="8">
    <location>
        <begin position="328"/>
        <end position="349"/>
    </location>
</feature>
<evidence type="ECO:0000256" key="8">
    <source>
        <dbReference type="SAM" id="Phobius"/>
    </source>
</evidence>
<dbReference type="NCBIfam" id="TIGR00879">
    <property type="entry name" value="SP"/>
    <property type="match status" value="1"/>
</dbReference>
<dbReference type="InterPro" id="IPR005829">
    <property type="entry name" value="Sugar_transporter_CS"/>
</dbReference>
<feature type="domain" description="Major facilitator superfamily (MFS) profile" evidence="9">
    <location>
        <begin position="12"/>
        <end position="452"/>
    </location>
</feature>
<feature type="transmembrane region" description="Helical" evidence="8">
    <location>
        <begin position="361"/>
        <end position="387"/>
    </location>
</feature>
<feature type="transmembrane region" description="Helical" evidence="8">
    <location>
        <begin position="51"/>
        <end position="73"/>
    </location>
</feature>
<accession>A0ABR4FV49</accession>
<dbReference type="InterPro" id="IPR003663">
    <property type="entry name" value="Sugar/inositol_transpt"/>
</dbReference>
<feature type="transmembrane region" description="Helical" evidence="8">
    <location>
        <begin position="106"/>
        <end position="126"/>
    </location>
</feature>
<dbReference type="PANTHER" id="PTHR48022">
    <property type="entry name" value="PLASTIDIC GLUCOSE TRANSPORTER 4"/>
    <property type="match status" value="1"/>
</dbReference>
<dbReference type="PANTHER" id="PTHR48022:SF37">
    <property type="entry name" value="MAJOR FACILITATOR SUPERFAMILY (MFS) PROFILE DOMAIN-CONTAINING PROTEIN-RELATED"/>
    <property type="match status" value="1"/>
</dbReference>
<feature type="transmembrane region" description="Helical" evidence="8">
    <location>
        <begin position="304"/>
        <end position="321"/>
    </location>
</feature>
<sequence length="514" mass="55281">MAIPPKLYQFLLAMIASLGNLLLGYDLGVIAAVVAAPSFNTHFNQPDSAEIGAVVSTFTAGAFVGAFIGGLSADRLGRRITLMIGSAFFCLGGALQTAGIHLSYVISGRLIAGIGVGLLIMAVGLYQAELAHPDIRGTIVALQQFMLGIGALLAAAISYGTFVGVSDDDNAQWRISLGIQIAPAAIMGCVIGFFPESPRWLIDHGQEAKGLKVLAQLHANGNESDAWVLAEFEQIKQSLGAEHEVQAKSYLDLFRSMSSFRRLFIAVALQASGQMTGVSAIQYYSVTIYGQIGISPEDALKYQIINNVIALLGELTCILLIDKLGRRWPLIGGNLANGLTFIVATALLAKFPPTSNSTGAHWGFIIMTWLFNYSFSSTVGPLSWIIPAEIFDTPTRSKGVSLATMTTFAFNTLIGQITPLAMEAVGWRFYITFIVCNVTNALFFWAFLPETKKVPLEEMKELFTVTPIFVPGSSAKWERNELRNLAESIEGGNLKVESGALHLERTVSGRDGAV</sequence>
<evidence type="ECO:0000256" key="7">
    <source>
        <dbReference type="RuleBase" id="RU003346"/>
    </source>
</evidence>
<evidence type="ECO:0000256" key="5">
    <source>
        <dbReference type="ARBA" id="ARBA00022989"/>
    </source>
</evidence>
<feature type="transmembrane region" description="Helical" evidence="8">
    <location>
        <begin position="138"/>
        <end position="159"/>
    </location>
</feature>
<organism evidence="10 11">
    <name type="scientific">Aspergillus keveii</name>
    <dbReference type="NCBI Taxonomy" id="714993"/>
    <lineage>
        <taxon>Eukaryota</taxon>
        <taxon>Fungi</taxon>
        <taxon>Dikarya</taxon>
        <taxon>Ascomycota</taxon>
        <taxon>Pezizomycotina</taxon>
        <taxon>Eurotiomycetes</taxon>
        <taxon>Eurotiomycetidae</taxon>
        <taxon>Eurotiales</taxon>
        <taxon>Aspergillaceae</taxon>
        <taxon>Aspergillus</taxon>
        <taxon>Aspergillus subgen. Nidulantes</taxon>
    </lineage>
</organism>
<comment type="similarity">
    <text evidence="2 7">Belongs to the major facilitator superfamily. Sugar transporter (TC 2.A.1.1) family.</text>
</comment>
<feature type="transmembrane region" description="Helical" evidence="8">
    <location>
        <begin position="171"/>
        <end position="194"/>
    </location>
</feature>
<dbReference type="Gene3D" id="1.20.1250.20">
    <property type="entry name" value="MFS general substrate transporter like domains"/>
    <property type="match status" value="1"/>
</dbReference>
<dbReference type="InterPro" id="IPR020846">
    <property type="entry name" value="MFS_dom"/>
</dbReference>
<feature type="transmembrane region" description="Helical" evidence="8">
    <location>
        <begin position="263"/>
        <end position="284"/>
    </location>
</feature>
<comment type="subcellular location">
    <subcellularLocation>
        <location evidence="1">Membrane</location>
        <topology evidence="1">Multi-pass membrane protein</topology>
    </subcellularLocation>
</comment>
<keyword evidence="4 8" id="KW-0812">Transmembrane</keyword>
<feature type="transmembrane region" description="Helical" evidence="8">
    <location>
        <begin position="80"/>
        <end position="100"/>
    </location>
</feature>